<dbReference type="RefSeq" id="XP_002546851.1">
    <property type="nucleotide sequence ID" value="XM_002546805.1"/>
</dbReference>
<keyword evidence="4" id="KW-1185">Reference proteome</keyword>
<proteinExistence type="predicted"/>
<dbReference type="VEuPathDB" id="FungiDB:CTRG_01156"/>
<accession>C5M5M6</accession>
<evidence type="ECO:0000256" key="1">
    <source>
        <dbReference type="SAM" id="Phobius"/>
    </source>
</evidence>
<dbReference type="AlphaFoldDB" id="C5M5M6"/>
<dbReference type="GeneID" id="8295880"/>
<organism evidence="3 4">
    <name type="scientific">Candida tropicalis (strain ATCC MYA-3404 / T1)</name>
    <name type="common">Yeast</name>
    <dbReference type="NCBI Taxonomy" id="294747"/>
    <lineage>
        <taxon>Eukaryota</taxon>
        <taxon>Fungi</taxon>
        <taxon>Dikarya</taxon>
        <taxon>Ascomycota</taxon>
        <taxon>Saccharomycotina</taxon>
        <taxon>Pichiomycetes</taxon>
        <taxon>Debaryomycetaceae</taxon>
        <taxon>Candida/Lodderomyces clade</taxon>
        <taxon>Candida</taxon>
    </lineage>
</organism>
<evidence type="ECO:0000313" key="3">
    <source>
        <dbReference type="EMBL" id="EER34296.1"/>
    </source>
</evidence>
<dbReference type="Proteomes" id="UP000002037">
    <property type="component" value="Unassembled WGS sequence"/>
</dbReference>
<reference evidence="3 4" key="1">
    <citation type="journal article" date="2009" name="Nature">
        <title>Evolution of pathogenicity and sexual reproduction in eight Candida genomes.</title>
        <authorList>
            <person name="Butler G."/>
            <person name="Rasmussen M.D."/>
            <person name="Lin M.F."/>
            <person name="Santos M.A."/>
            <person name="Sakthikumar S."/>
            <person name="Munro C.A."/>
            <person name="Rheinbay E."/>
            <person name="Grabherr M."/>
            <person name="Forche A."/>
            <person name="Reedy J.L."/>
            <person name="Agrafioti I."/>
            <person name="Arnaud M.B."/>
            <person name="Bates S."/>
            <person name="Brown A.J."/>
            <person name="Brunke S."/>
            <person name="Costanzo M.C."/>
            <person name="Fitzpatrick D.A."/>
            <person name="de Groot P.W."/>
            <person name="Harris D."/>
            <person name="Hoyer L.L."/>
            <person name="Hube B."/>
            <person name="Klis F.M."/>
            <person name="Kodira C."/>
            <person name="Lennard N."/>
            <person name="Logue M.E."/>
            <person name="Martin R."/>
            <person name="Neiman A.M."/>
            <person name="Nikolaou E."/>
            <person name="Quail M.A."/>
            <person name="Quinn J."/>
            <person name="Santos M.C."/>
            <person name="Schmitzberger F.F."/>
            <person name="Sherlock G."/>
            <person name="Shah P."/>
            <person name="Silverstein K.A."/>
            <person name="Skrzypek M.S."/>
            <person name="Soll D."/>
            <person name="Staggs R."/>
            <person name="Stansfield I."/>
            <person name="Stumpf M.P."/>
            <person name="Sudbery P.E."/>
            <person name="Srikantha T."/>
            <person name="Zeng Q."/>
            <person name="Berman J."/>
            <person name="Berriman M."/>
            <person name="Heitman J."/>
            <person name="Gow N.A."/>
            <person name="Lorenz M.C."/>
            <person name="Birren B.W."/>
            <person name="Kellis M."/>
            <person name="Cuomo C.A."/>
        </authorList>
    </citation>
    <scope>NUCLEOTIDE SEQUENCE [LARGE SCALE GENOMIC DNA]</scope>
    <source>
        <strain evidence="4">ATCC MYA-3404 / T1</strain>
    </source>
</reference>
<dbReference type="OrthoDB" id="4021051at2759"/>
<feature type="signal peptide" evidence="2">
    <location>
        <begin position="1"/>
        <end position="16"/>
    </location>
</feature>
<feature type="chain" id="PRO_5002953268" evidence="2">
    <location>
        <begin position="17"/>
        <end position="227"/>
    </location>
</feature>
<dbReference type="KEGG" id="ctp:CTRG_01156"/>
<keyword evidence="1" id="KW-0472">Membrane</keyword>
<keyword evidence="1" id="KW-1133">Transmembrane helix</keyword>
<keyword evidence="1" id="KW-0812">Transmembrane</keyword>
<evidence type="ECO:0000313" key="4">
    <source>
        <dbReference type="Proteomes" id="UP000002037"/>
    </source>
</evidence>
<gene>
    <name evidence="3" type="ORF">CTRG_01156</name>
</gene>
<keyword evidence="2" id="KW-0732">Signal</keyword>
<evidence type="ECO:0000256" key="2">
    <source>
        <dbReference type="SAM" id="SignalP"/>
    </source>
</evidence>
<protein>
    <submittedName>
        <fullName evidence="3">Uncharacterized protein</fullName>
    </submittedName>
</protein>
<dbReference type="EMBL" id="GG692396">
    <property type="protein sequence ID" value="EER34296.1"/>
    <property type="molecule type" value="Genomic_DNA"/>
</dbReference>
<dbReference type="HOGENOM" id="CLU_1219560_0_0_1"/>
<sequence>MLTLFLLVLLTRIVVAPIPNHNDLDIQENLPHQDLQDLTFFNQVVNMEDWDPNRSLRYKRNIKRDYVENDKLSITDNSTFLAQGGKEEKGTKPKWHVGAGIFLNKENYANSEKTLIKYIDDKSEEEYCSGDEWSSDEDGSKLKWFKPFSVPLNETKDISIIPSSKIVSTNKDGTFFSDTGTLQGKFANASKSIDDSLSMGSGGVTIHISCMFFCYILFVTIMNNVFL</sequence>
<name>C5M5M6_CANTT</name>
<feature type="transmembrane region" description="Helical" evidence="1">
    <location>
        <begin position="206"/>
        <end position="226"/>
    </location>
</feature>